<accession>A0A0F8XLH8</accession>
<reference evidence="10 11" key="1">
    <citation type="submission" date="2015-02" db="EMBL/GenBank/DDBJ databases">
        <title>Draft Genome Sequences of Two Closely-Related Aflatoxigenic Aspergillus Species Obtained from the Cote d'Ivoire.</title>
        <authorList>
            <person name="Moore G.G."/>
            <person name="Beltz S.B."/>
            <person name="Mack B.M."/>
        </authorList>
    </citation>
    <scope>NUCLEOTIDE SEQUENCE [LARGE SCALE GENOMIC DNA]</scope>
    <source>
        <strain evidence="10 11">SRRC1468</strain>
    </source>
</reference>
<evidence type="ECO:0000313" key="11">
    <source>
        <dbReference type="Proteomes" id="UP000034291"/>
    </source>
</evidence>
<dbReference type="GO" id="GO:0018279">
    <property type="term" value="P:protein N-linked glycosylation via asparagine"/>
    <property type="evidence" value="ECO:0007669"/>
    <property type="project" value="TreeGrafter"/>
</dbReference>
<keyword evidence="11" id="KW-1185">Reference proteome</keyword>
<proteinExistence type="inferred from homology"/>
<keyword evidence="5 9" id="KW-0732">Signal</keyword>
<keyword evidence="8" id="KW-0472">Membrane</keyword>
<keyword evidence="7" id="KW-1133">Transmembrane helix</keyword>
<dbReference type="EMBL" id="JZBS01001023">
    <property type="protein sequence ID" value="KKK24432.1"/>
    <property type="molecule type" value="Genomic_DNA"/>
</dbReference>
<keyword evidence="6" id="KW-0256">Endoplasmic reticulum</keyword>
<evidence type="ECO:0000256" key="2">
    <source>
        <dbReference type="ARBA" id="ARBA00004477"/>
    </source>
</evidence>
<sequence>MKLLTFILSLLSVISVAFAATPNADKFEKYQSLSRLAPIQLDDSTYNEITSTPRDYYAAVILTATDARFGCGLCREFQPDFDLIARSWNKGSKPDGLKLLFGALEFDKGKGTFQKAWD</sequence>
<evidence type="ECO:0000256" key="1">
    <source>
        <dbReference type="ARBA" id="ARBA00002791"/>
    </source>
</evidence>
<dbReference type="PANTHER" id="PTHR12692:SF0">
    <property type="entry name" value="GH11935P"/>
    <property type="match status" value="1"/>
</dbReference>
<gene>
    <name evidence="10" type="ORF">ARAM_001973</name>
</gene>
<protein>
    <recommendedName>
        <fullName evidence="12">Thioredoxin domain-containing protein</fullName>
    </recommendedName>
</protein>
<evidence type="ECO:0000256" key="4">
    <source>
        <dbReference type="ARBA" id="ARBA00022692"/>
    </source>
</evidence>
<comment type="function">
    <text evidence="1">Subunit of the oligosaccharyl transferase (OST) complex that catalyzes the initial transfer of a defined glycan (Glc(3)Man(9)GlcNAc(2) in eukaryotes) from the lipid carrier dolichol-pyrophosphate to an asparagine residue within an Asn-X-Ser/Thr consensus motif in nascent polypeptide chains, the first step in protein N-glycosylation. N-glycosylation occurs cotranslationally and the complex associates with the Sec61 complex at the channel-forming translocon complex that mediates protein translocation across the endoplasmic reticulum (ER). All subunits are required for a maximal enzyme activity.</text>
</comment>
<evidence type="ECO:0000256" key="3">
    <source>
        <dbReference type="ARBA" id="ARBA00009561"/>
    </source>
</evidence>
<dbReference type="AlphaFoldDB" id="A0A0F8XLH8"/>
<dbReference type="Gene3D" id="3.40.30.10">
    <property type="entry name" value="Glutaredoxin"/>
    <property type="match status" value="1"/>
</dbReference>
<dbReference type="STRING" id="308745.A0A0F8XLH8"/>
<evidence type="ECO:0000256" key="7">
    <source>
        <dbReference type="ARBA" id="ARBA00022989"/>
    </source>
</evidence>
<feature type="chain" id="PRO_5002529398" description="Thioredoxin domain-containing protein" evidence="9">
    <location>
        <begin position="20"/>
        <end position="118"/>
    </location>
</feature>
<dbReference type="InterPro" id="IPR021149">
    <property type="entry name" value="OligosaccharylTrfase_OST3/OST6"/>
</dbReference>
<comment type="caution">
    <text evidence="10">The sequence shown here is derived from an EMBL/GenBank/DDBJ whole genome shotgun (WGS) entry which is preliminary data.</text>
</comment>
<comment type="similarity">
    <text evidence="3">Belongs to the OST3/OST6 family.</text>
</comment>
<evidence type="ECO:0000256" key="5">
    <source>
        <dbReference type="ARBA" id="ARBA00022729"/>
    </source>
</evidence>
<comment type="subcellular location">
    <subcellularLocation>
        <location evidence="2">Endoplasmic reticulum membrane</location>
        <topology evidence="2">Multi-pass membrane protein</topology>
    </subcellularLocation>
</comment>
<dbReference type="Proteomes" id="UP000034291">
    <property type="component" value="Unassembled WGS sequence"/>
</dbReference>
<dbReference type="PANTHER" id="PTHR12692">
    <property type="entry name" value="DOLICHYL-DIPHOSPHOOLIGOSACCHARIDE--PROTEIN GLYCOSYLTRANSFERASE-RELATED"/>
    <property type="match status" value="1"/>
</dbReference>
<evidence type="ECO:0000256" key="6">
    <source>
        <dbReference type="ARBA" id="ARBA00022824"/>
    </source>
</evidence>
<feature type="signal peptide" evidence="9">
    <location>
        <begin position="1"/>
        <end position="19"/>
    </location>
</feature>
<evidence type="ECO:0000313" key="10">
    <source>
        <dbReference type="EMBL" id="KKK24432.1"/>
    </source>
</evidence>
<dbReference type="Pfam" id="PF04756">
    <property type="entry name" value="OST3_OST6"/>
    <property type="match status" value="1"/>
</dbReference>
<organism evidence="10 11">
    <name type="scientific">Aspergillus rambellii</name>
    <dbReference type="NCBI Taxonomy" id="308745"/>
    <lineage>
        <taxon>Eukaryota</taxon>
        <taxon>Fungi</taxon>
        <taxon>Dikarya</taxon>
        <taxon>Ascomycota</taxon>
        <taxon>Pezizomycotina</taxon>
        <taxon>Eurotiomycetes</taxon>
        <taxon>Eurotiomycetidae</taxon>
        <taxon>Eurotiales</taxon>
        <taxon>Aspergillaceae</taxon>
        <taxon>Aspergillus</taxon>
        <taxon>Aspergillus subgen. Nidulantes</taxon>
    </lineage>
</organism>
<evidence type="ECO:0008006" key="12">
    <source>
        <dbReference type="Google" id="ProtNLM"/>
    </source>
</evidence>
<name>A0A0F8XLH8_9EURO</name>
<dbReference type="GO" id="GO:0008250">
    <property type="term" value="C:oligosaccharyltransferase complex"/>
    <property type="evidence" value="ECO:0007669"/>
    <property type="project" value="TreeGrafter"/>
</dbReference>
<evidence type="ECO:0000256" key="8">
    <source>
        <dbReference type="ARBA" id="ARBA00023136"/>
    </source>
</evidence>
<keyword evidence="4" id="KW-0812">Transmembrane</keyword>
<evidence type="ECO:0000256" key="9">
    <source>
        <dbReference type="SAM" id="SignalP"/>
    </source>
</evidence>